<dbReference type="Proteomes" id="UP000765509">
    <property type="component" value="Unassembled WGS sequence"/>
</dbReference>
<keyword evidence="2" id="KW-1185">Reference proteome</keyword>
<accession>A0A9Q3I0Z3</accession>
<sequence length="216" mass="25256">MRQEHGKHDGLWWKSEKKTRCAKNSWRFEIPNAFKNSIFNSEKDKPCTLFLKQKDTLSALHPDMSHSMINMEILRKCGGELDHAIKLRCVEAFSAEDYINAMEDRVTRTRIGKTWTRSPMESKTVPKTSREDRRPERSLFKCYKCGNTSNLAKAWIKMTKINEVQVIEEVQFSKEKEESDQDSGISEDIPAEEYPIENITAFFEVTEVHNHFPQYS</sequence>
<dbReference type="AlphaFoldDB" id="A0A9Q3I0Z3"/>
<protein>
    <submittedName>
        <fullName evidence="1">Uncharacterized protein</fullName>
    </submittedName>
</protein>
<gene>
    <name evidence="1" type="ORF">O181_061829</name>
</gene>
<evidence type="ECO:0000313" key="2">
    <source>
        <dbReference type="Proteomes" id="UP000765509"/>
    </source>
</evidence>
<comment type="caution">
    <text evidence="1">The sequence shown here is derived from an EMBL/GenBank/DDBJ whole genome shotgun (WGS) entry which is preliminary data.</text>
</comment>
<proteinExistence type="predicted"/>
<dbReference type="OrthoDB" id="2517660at2759"/>
<organism evidence="1 2">
    <name type="scientific">Austropuccinia psidii MF-1</name>
    <dbReference type="NCBI Taxonomy" id="1389203"/>
    <lineage>
        <taxon>Eukaryota</taxon>
        <taxon>Fungi</taxon>
        <taxon>Dikarya</taxon>
        <taxon>Basidiomycota</taxon>
        <taxon>Pucciniomycotina</taxon>
        <taxon>Pucciniomycetes</taxon>
        <taxon>Pucciniales</taxon>
        <taxon>Sphaerophragmiaceae</taxon>
        <taxon>Austropuccinia</taxon>
    </lineage>
</organism>
<evidence type="ECO:0000313" key="1">
    <source>
        <dbReference type="EMBL" id="MBW0522114.1"/>
    </source>
</evidence>
<reference evidence="1" key="1">
    <citation type="submission" date="2021-03" db="EMBL/GenBank/DDBJ databases">
        <title>Draft genome sequence of rust myrtle Austropuccinia psidii MF-1, a brazilian biotype.</title>
        <authorList>
            <person name="Quecine M.C."/>
            <person name="Pachon D.M.R."/>
            <person name="Bonatelli M.L."/>
            <person name="Correr F.H."/>
            <person name="Franceschini L.M."/>
            <person name="Leite T.F."/>
            <person name="Margarido G.R.A."/>
            <person name="Almeida C.A."/>
            <person name="Ferrarezi J.A."/>
            <person name="Labate C.A."/>
        </authorList>
    </citation>
    <scope>NUCLEOTIDE SEQUENCE</scope>
    <source>
        <strain evidence="1">MF-1</strain>
    </source>
</reference>
<dbReference type="EMBL" id="AVOT02029329">
    <property type="protein sequence ID" value="MBW0522114.1"/>
    <property type="molecule type" value="Genomic_DNA"/>
</dbReference>
<name>A0A9Q3I0Z3_9BASI</name>